<dbReference type="GO" id="GO:0046872">
    <property type="term" value="F:metal ion binding"/>
    <property type="evidence" value="ECO:0007669"/>
    <property type="project" value="UniProtKB-KW"/>
</dbReference>
<dbReference type="InterPro" id="IPR019575">
    <property type="entry name" value="Nuop51_4Fe4S-bd"/>
</dbReference>
<dbReference type="Proteomes" id="UP000811545">
    <property type="component" value="Unassembled WGS sequence"/>
</dbReference>
<dbReference type="Gene3D" id="3.40.50.11540">
    <property type="entry name" value="NADH-ubiquinone oxidoreductase 51kDa subunit"/>
    <property type="match status" value="1"/>
</dbReference>
<dbReference type="PROSITE" id="PS00645">
    <property type="entry name" value="COMPLEX1_51K_2"/>
    <property type="match status" value="1"/>
</dbReference>
<gene>
    <name evidence="7" type="primary">hndC_1</name>
    <name evidence="7" type="ORF">DDT42_00367</name>
</gene>
<dbReference type="GO" id="GO:0008137">
    <property type="term" value="F:NADH dehydrogenase (ubiquinone) activity"/>
    <property type="evidence" value="ECO:0007669"/>
    <property type="project" value="InterPro"/>
</dbReference>
<evidence type="ECO:0000313" key="7">
    <source>
        <dbReference type="EMBL" id="MBT9144526.1"/>
    </source>
</evidence>
<dbReference type="InterPro" id="IPR037225">
    <property type="entry name" value="Nuo51_FMN-bd_sf"/>
</dbReference>
<evidence type="ECO:0000256" key="5">
    <source>
        <dbReference type="ARBA" id="ARBA00023014"/>
    </source>
</evidence>
<dbReference type="CDD" id="cd02980">
    <property type="entry name" value="TRX_Fd_family"/>
    <property type="match status" value="1"/>
</dbReference>
<dbReference type="Pfam" id="PF10589">
    <property type="entry name" value="NADH_4Fe-4S"/>
    <property type="match status" value="1"/>
</dbReference>
<reference evidence="7 8" key="1">
    <citation type="journal article" date="2021" name="bioRxiv">
        <title>Unique metabolic strategies in Hadean analogues reveal hints for primordial physiology.</title>
        <authorList>
            <person name="Nobu M.K."/>
            <person name="Nakai R."/>
            <person name="Tamazawa S."/>
            <person name="Mori H."/>
            <person name="Toyoda A."/>
            <person name="Ijiri A."/>
            <person name="Suzuki S."/>
            <person name="Kurokawa K."/>
            <person name="Kamagata Y."/>
            <person name="Tamaki H."/>
        </authorList>
    </citation>
    <scope>NUCLEOTIDE SEQUENCE [LARGE SCALE GENOMIC DNA]</scope>
    <source>
        <strain evidence="7">BS525</strain>
    </source>
</reference>
<dbReference type="SUPFAM" id="SSF140490">
    <property type="entry name" value="Nqo1C-terminal domain-like"/>
    <property type="match status" value="1"/>
</dbReference>
<dbReference type="FunFam" id="1.20.1440.230:FF:000001">
    <property type="entry name" value="Mitochondrial NADH dehydrogenase flavoprotein 1"/>
    <property type="match status" value="1"/>
</dbReference>
<dbReference type="Gene3D" id="3.30.70.20">
    <property type="match status" value="1"/>
</dbReference>
<evidence type="ECO:0000259" key="6">
    <source>
        <dbReference type="PROSITE" id="PS51379"/>
    </source>
</evidence>
<keyword evidence="4" id="KW-0408">Iron</keyword>
<comment type="caution">
    <text evidence="7">The sequence shown here is derived from an EMBL/GenBank/DDBJ whole genome shotgun (WGS) entry which is preliminary data.</text>
</comment>
<dbReference type="PROSITE" id="PS00198">
    <property type="entry name" value="4FE4S_FER_1"/>
    <property type="match status" value="2"/>
</dbReference>
<dbReference type="SUPFAM" id="SSF54862">
    <property type="entry name" value="4Fe-4S ferredoxins"/>
    <property type="match status" value="1"/>
</dbReference>
<sequence>MMNLDKLREQALQEWKEIKYPKIPIITVGSATCGRAAGALDVLSAIKTKLEENSIQARVFEVGCIGMCYGEVMIEVTLSSTPPILYHQVNTDIAQKIIEEHLLHNKILVNHVLGTRDHLKYEGINPFSEHPFFKNQVRIALRNCGIIDPENINHYLANEGYKGIEKALSLNPIEVIEEIKKSGLRGRGGGGFPTGTKWDFCYKSDSDKKYLICNADEGDPGAFMDRSLLEGDPHSVLEGMLIGAYAIGANEGYIYVRAEYPLAITRLKIAIKQMEEVGLLGDSILGSNFSFKVKIKEGAGAFVCGEETALIASIEGKRGMPRSRPPFPAEKGLWEKPTIINNVETLANVSAILIKDAEWYSSYGTDNSKGTKTFALAGKVNHTGLIEVPMGMTLNNIIFNIGGGIPHDKKFKAVQTGGPSGGCIPSTELDLPVDYDSLASVGSIMGSGGMVVMDEETCMVDIARYFLDFTQKESCGKCVPCRLGTKQLLLMLEKITQGKGEMQDLTLLYNLAEKVKSGSLCGLGQTAPNPILTTLKYFRDEYILHIQDKVCPAKVCKNLIYFKIDPDKCKACALCFKACPVNAIKGAVKQVHVIEQDKCIKCGVCLEVCPPKFNAVLKLSGEEEPKNE</sequence>
<keyword evidence="5" id="KW-0411">Iron-sulfur</keyword>
<feature type="domain" description="4Fe-4S ferredoxin-type" evidence="6">
    <location>
        <begin position="560"/>
        <end position="589"/>
    </location>
</feature>
<dbReference type="Gene3D" id="3.10.20.600">
    <property type="match status" value="1"/>
</dbReference>
<evidence type="ECO:0000256" key="3">
    <source>
        <dbReference type="ARBA" id="ARBA00022723"/>
    </source>
</evidence>
<keyword evidence="7" id="KW-0560">Oxidoreductase</keyword>
<evidence type="ECO:0000313" key="8">
    <source>
        <dbReference type="Proteomes" id="UP000811545"/>
    </source>
</evidence>
<evidence type="ECO:0000256" key="2">
    <source>
        <dbReference type="ARBA" id="ARBA00022485"/>
    </source>
</evidence>
<protein>
    <submittedName>
        <fullName evidence="7">NADP-reducing hydrogenase subunit HndC</fullName>
        <ecNumber evidence="7">1.12.1.3</ecNumber>
    </submittedName>
</protein>
<evidence type="ECO:0000256" key="1">
    <source>
        <dbReference type="ARBA" id="ARBA00007523"/>
    </source>
</evidence>
<dbReference type="PROSITE" id="PS51379">
    <property type="entry name" value="4FE4S_FER_2"/>
    <property type="match status" value="2"/>
</dbReference>
<dbReference type="InterPro" id="IPR017900">
    <property type="entry name" value="4Fe4S_Fe_S_CS"/>
</dbReference>
<dbReference type="InterPro" id="IPR037207">
    <property type="entry name" value="Nuop51_4Fe4S-bd_sf"/>
</dbReference>
<dbReference type="GO" id="GO:0051539">
    <property type="term" value="F:4 iron, 4 sulfur cluster binding"/>
    <property type="evidence" value="ECO:0007669"/>
    <property type="project" value="UniProtKB-KW"/>
</dbReference>
<dbReference type="SUPFAM" id="SSF142984">
    <property type="entry name" value="Nqo1 middle domain-like"/>
    <property type="match status" value="1"/>
</dbReference>
<dbReference type="Pfam" id="PF01512">
    <property type="entry name" value="Complex1_51K"/>
    <property type="match status" value="1"/>
</dbReference>
<dbReference type="InterPro" id="IPR011538">
    <property type="entry name" value="Nuo51_FMN-bd"/>
</dbReference>
<keyword evidence="2" id="KW-0004">4Fe-4S</keyword>
<dbReference type="Gene3D" id="3.40.30.10">
    <property type="entry name" value="Glutaredoxin"/>
    <property type="match status" value="1"/>
</dbReference>
<comment type="similarity">
    <text evidence="1">Belongs to the complex I 51 kDa subunit family.</text>
</comment>
<dbReference type="SMART" id="SM00928">
    <property type="entry name" value="NADH_4Fe-4S"/>
    <property type="match status" value="1"/>
</dbReference>
<dbReference type="SUPFAM" id="SSF142019">
    <property type="entry name" value="Nqo1 FMN-binding domain-like"/>
    <property type="match status" value="1"/>
</dbReference>
<keyword evidence="3" id="KW-0479">Metal-binding</keyword>
<dbReference type="GO" id="GO:0050583">
    <property type="term" value="F:hydrogen dehydrogenase (NADP+) activity"/>
    <property type="evidence" value="ECO:0007669"/>
    <property type="project" value="UniProtKB-EC"/>
</dbReference>
<dbReference type="AlphaFoldDB" id="A0A9E2BF87"/>
<dbReference type="GO" id="GO:0010181">
    <property type="term" value="F:FMN binding"/>
    <property type="evidence" value="ECO:0007669"/>
    <property type="project" value="InterPro"/>
</dbReference>
<dbReference type="Gene3D" id="6.10.250.1450">
    <property type="match status" value="1"/>
</dbReference>
<proteinExistence type="inferred from homology"/>
<dbReference type="FunFam" id="3.40.50.11540:FF:000001">
    <property type="entry name" value="NADH dehydrogenase [ubiquinone] flavoprotein 1, mitochondrial"/>
    <property type="match status" value="1"/>
</dbReference>
<dbReference type="SUPFAM" id="SSF52833">
    <property type="entry name" value="Thioredoxin-like"/>
    <property type="match status" value="1"/>
</dbReference>
<evidence type="ECO:0000256" key="4">
    <source>
        <dbReference type="ARBA" id="ARBA00023004"/>
    </source>
</evidence>
<dbReference type="EC" id="1.12.1.3" evidence="7"/>
<dbReference type="PANTHER" id="PTHR43578:SF3">
    <property type="entry name" value="NADH-QUINONE OXIDOREDUCTASE SUBUNIT F"/>
    <property type="match status" value="1"/>
</dbReference>
<dbReference type="PANTHER" id="PTHR43578">
    <property type="entry name" value="NADH-QUINONE OXIDOREDUCTASE SUBUNIT F"/>
    <property type="match status" value="1"/>
</dbReference>
<dbReference type="InterPro" id="IPR017896">
    <property type="entry name" value="4Fe4S_Fe-S-bd"/>
</dbReference>
<dbReference type="InterPro" id="IPR001949">
    <property type="entry name" value="NADH-UbQ_OxRdtase_51kDa_CS"/>
</dbReference>
<accession>A0A9E2BF87</accession>
<name>A0A9E2BF87_PSYF1</name>
<organism evidence="7 8">
    <name type="scientific">Psychracetigena formicireducens</name>
    <dbReference type="NCBI Taxonomy" id="2986056"/>
    <lineage>
        <taxon>Bacteria</taxon>
        <taxon>Bacillati</taxon>
        <taxon>Candidatus Lithacetigenota</taxon>
        <taxon>Candidatus Psychracetigena</taxon>
    </lineage>
</organism>
<dbReference type="Pfam" id="PF14697">
    <property type="entry name" value="Fer4_21"/>
    <property type="match status" value="1"/>
</dbReference>
<dbReference type="EMBL" id="QLTW01000010">
    <property type="protein sequence ID" value="MBT9144526.1"/>
    <property type="molecule type" value="Genomic_DNA"/>
</dbReference>
<feature type="domain" description="4Fe-4S ferredoxin-type" evidence="6">
    <location>
        <begin position="590"/>
        <end position="622"/>
    </location>
</feature>
<dbReference type="InterPro" id="IPR036249">
    <property type="entry name" value="Thioredoxin-like_sf"/>
</dbReference>
<dbReference type="Gene3D" id="1.20.1440.230">
    <property type="entry name" value="NADH-ubiquinone oxidoreductase 51kDa subunit, iron-sulphur binding domain"/>
    <property type="match status" value="1"/>
</dbReference>